<protein>
    <recommendedName>
        <fullName evidence="1">Polymerase/histidinol phosphatase N-terminal domain-containing protein</fullName>
    </recommendedName>
</protein>
<dbReference type="OrthoDB" id="9804333at2"/>
<dbReference type="Proteomes" id="UP000199202">
    <property type="component" value="Unassembled WGS sequence"/>
</dbReference>
<dbReference type="STRING" id="633440.SAMN05421869_10669"/>
<evidence type="ECO:0000259" key="1">
    <source>
        <dbReference type="SMART" id="SM00481"/>
    </source>
</evidence>
<dbReference type="AlphaFoldDB" id="A0A1G8LE77"/>
<evidence type="ECO:0000313" key="3">
    <source>
        <dbReference type="Proteomes" id="UP000199202"/>
    </source>
</evidence>
<dbReference type="Gene3D" id="3.20.20.140">
    <property type="entry name" value="Metal-dependent hydrolases"/>
    <property type="match status" value="1"/>
</dbReference>
<dbReference type="Gene3D" id="1.10.150.650">
    <property type="match status" value="1"/>
</dbReference>
<keyword evidence="3" id="KW-1185">Reference proteome</keyword>
<dbReference type="GO" id="GO:0035312">
    <property type="term" value="F:5'-3' DNA exonuclease activity"/>
    <property type="evidence" value="ECO:0007669"/>
    <property type="project" value="TreeGrafter"/>
</dbReference>
<dbReference type="GO" id="GO:0004534">
    <property type="term" value="F:5'-3' RNA exonuclease activity"/>
    <property type="evidence" value="ECO:0007669"/>
    <property type="project" value="TreeGrafter"/>
</dbReference>
<dbReference type="InterPro" id="IPR004013">
    <property type="entry name" value="PHP_dom"/>
</dbReference>
<dbReference type="CDD" id="cd07438">
    <property type="entry name" value="PHP_HisPPase_AMP"/>
    <property type="match status" value="1"/>
</dbReference>
<accession>A0A1G8LE77</accession>
<dbReference type="InterPro" id="IPR016195">
    <property type="entry name" value="Pol/histidinol_Pase-like"/>
</dbReference>
<reference evidence="2 3" key="1">
    <citation type="submission" date="2016-10" db="EMBL/GenBank/DDBJ databases">
        <authorList>
            <person name="de Groot N.N."/>
        </authorList>
    </citation>
    <scope>NUCLEOTIDE SEQUENCE [LARGE SCALE GENOMIC DNA]</scope>
    <source>
        <strain evidence="2 3">CGMCC 4.6533</strain>
    </source>
</reference>
<dbReference type="EMBL" id="FNDJ01000006">
    <property type="protein sequence ID" value="SDI54009.1"/>
    <property type="molecule type" value="Genomic_DNA"/>
</dbReference>
<gene>
    <name evidence="2" type="ORF">SAMN05421869_10669</name>
</gene>
<dbReference type="InterPro" id="IPR003141">
    <property type="entry name" value="Pol/His_phosphatase_N"/>
</dbReference>
<proteinExistence type="predicted"/>
<dbReference type="SMART" id="SM00481">
    <property type="entry name" value="POLIIIAc"/>
    <property type="match status" value="1"/>
</dbReference>
<name>A0A1G8LE77_9ACTN</name>
<organism evidence="2 3">
    <name type="scientific">Nonomuraea jiangxiensis</name>
    <dbReference type="NCBI Taxonomy" id="633440"/>
    <lineage>
        <taxon>Bacteria</taxon>
        <taxon>Bacillati</taxon>
        <taxon>Actinomycetota</taxon>
        <taxon>Actinomycetes</taxon>
        <taxon>Streptosporangiales</taxon>
        <taxon>Streptosporangiaceae</taxon>
        <taxon>Nonomuraea</taxon>
    </lineage>
</organism>
<dbReference type="InterPro" id="IPR052018">
    <property type="entry name" value="PHP_domain"/>
</dbReference>
<feature type="domain" description="Polymerase/histidinol phosphatase N-terminal" evidence="1">
    <location>
        <begin position="3"/>
        <end position="67"/>
    </location>
</feature>
<dbReference type="RefSeq" id="WP_090931528.1">
    <property type="nucleotide sequence ID" value="NZ_FNDJ01000006.1"/>
</dbReference>
<evidence type="ECO:0000313" key="2">
    <source>
        <dbReference type="EMBL" id="SDI54009.1"/>
    </source>
</evidence>
<sequence>MRIDLHSHSTASDGTQPPADVMRRARERGLDVLALTDHDTVAGHQAATDALPAGLTLVPGMELSCHRSGRSIHLLAYLFDPADPELPAECVRLREAREVRGRRTVERLVELGVPVTWEQVTELAAGAPVGRPHIARAMVAAGAISDPALAFTPEWIGTGGRAHVPRYALDPERAVQLVRAAGGVAVLAHPKADQGGRSLPDEWIADLARAGLFGLETDHPEHDATAREHLRALAGDLGLAVTGASDDHGELTGHRLGCETTAPEVYERLTAAATGATPITSPAGR</sequence>
<dbReference type="PANTHER" id="PTHR42924:SF3">
    <property type="entry name" value="POLYMERASE_HISTIDINOL PHOSPHATASE N-TERMINAL DOMAIN-CONTAINING PROTEIN"/>
    <property type="match status" value="1"/>
</dbReference>
<dbReference type="SUPFAM" id="SSF89550">
    <property type="entry name" value="PHP domain-like"/>
    <property type="match status" value="1"/>
</dbReference>
<dbReference type="Pfam" id="PF02811">
    <property type="entry name" value="PHP"/>
    <property type="match status" value="1"/>
</dbReference>
<dbReference type="PANTHER" id="PTHR42924">
    <property type="entry name" value="EXONUCLEASE"/>
    <property type="match status" value="1"/>
</dbReference>